<dbReference type="SUPFAM" id="SSF56112">
    <property type="entry name" value="Protein kinase-like (PK-like)"/>
    <property type="match status" value="1"/>
</dbReference>
<dbReference type="GeneID" id="85479067"/>
<accession>A0AAJ0EC56</accession>
<evidence type="ECO:0000313" key="2">
    <source>
        <dbReference type="Proteomes" id="UP001243989"/>
    </source>
</evidence>
<protein>
    <recommendedName>
        <fullName evidence="3">Protein kinase domain-containing protein</fullName>
    </recommendedName>
</protein>
<proteinExistence type="predicted"/>
<name>A0AAJ0EC56_9PEZI</name>
<dbReference type="Gene3D" id="1.10.510.10">
    <property type="entry name" value="Transferase(Phosphotransferase) domain 1"/>
    <property type="match status" value="1"/>
</dbReference>
<evidence type="ECO:0008006" key="3">
    <source>
        <dbReference type="Google" id="ProtNLM"/>
    </source>
</evidence>
<sequence length="300" mass="34580">MDGKQESEDLAVEILKKHIDSLPDDVYAIKVSPDDNLTSMSTDPEDDENLCVHYPPLKEIQRPEGIRTIVRSELQEINRLGPDIDLVSYQPHPDDNGPKKGNLWMRLPRHSNIVPFDRLVVDELKGRVVGFTSIYIPGETLEDNQSRVFKLKWLEQLTRVVDDLNLKHGIMHQDIDARNLLVDLSTDNLLLFDFDYSGRIGGTGYVENRNDIKGVIFTLYEIITRDNHFREVPHEKQNPNDVQGLPVWPKHPEVQLDHSVSEHRSVLDRWVEERREGKSLSVYTEAQEPIDWPPLETPMG</sequence>
<organism evidence="1 2">
    <name type="scientific">Colletotrichum phormii</name>
    <dbReference type="NCBI Taxonomy" id="359342"/>
    <lineage>
        <taxon>Eukaryota</taxon>
        <taxon>Fungi</taxon>
        <taxon>Dikarya</taxon>
        <taxon>Ascomycota</taxon>
        <taxon>Pezizomycotina</taxon>
        <taxon>Sordariomycetes</taxon>
        <taxon>Hypocreomycetidae</taxon>
        <taxon>Glomerellales</taxon>
        <taxon>Glomerellaceae</taxon>
        <taxon>Colletotrichum</taxon>
        <taxon>Colletotrichum acutatum species complex</taxon>
    </lineage>
</organism>
<comment type="caution">
    <text evidence="1">The sequence shown here is derived from an EMBL/GenBank/DDBJ whole genome shotgun (WGS) entry which is preliminary data.</text>
</comment>
<dbReference type="RefSeq" id="XP_060440312.1">
    <property type="nucleotide sequence ID" value="XM_060594205.1"/>
</dbReference>
<dbReference type="EMBL" id="JAHMHQ010000025">
    <property type="protein sequence ID" value="KAK1624317.1"/>
    <property type="molecule type" value="Genomic_DNA"/>
</dbReference>
<dbReference type="InterPro" id="IPR011009">
    <property type="entry name" value="Kinase-like_dom_sf"/>
</dbReference>
<evidence type="ECO:0000313" key="1">
    <source>
        <dbReference type="EMBL" id="KAK1624317.1"/>
    </source>
</evidence>
<dbReference type="Proteomes" id="UP001243989">
    <property type="component" value="Unassembled WGS sequence"/>
</dbReference>
<gene>
    <name evidence="1" type="ORF">BDP81DRAFT_464841</name>
</gene>
<dbReference type="AlphaFoldDB" id="A0AAJ0EC56"/>
<keyword evidence="2" id="KW-1185">Reference proteome</keyword>
<reference evidence="1" key="1">
    <citation type="submission" date="2021-06" db="EMBL/GenBank/DDBJ databases">
        <title>Comparative genomics, transcriptomics and evolutionary studies reveal genomic signatures of adaptation to plant cell wall in hemibiotrophic fungi.</title>
        <authorList>
            <consortium name="DOE Joint Genome Institute"/>
            <person name="Baroncelli R."/>
            <person name="Diaz J.F."/>
            <person name="Benocci T."/>
            <person name="Peng M."/>
            <person name="Battaglia E."/>
            <person name="Haridas S."/>
            <person name="Andreopoulos W."/>
            <person name="Labutti K."/>
            <person name="Pangilinan J."/>
            <person name="Floch G.L."/>
            <person name="Makela M.R."/>
            <person name="Henrissat B."/>
            <person name="Grigoriev I.V."/>
            <person name="Crouch J.A."/>
            <person name="De Vries R.P."/>
            <person name="Sukno S.A."/>
            <person name="Thon M.R."/>
        </authorList>
    </citation>
    <scope>NUCLEOTIDE SEQUENCE</scope>
    <source>
        <strain evidence="1">CBS 102054</strain>
    </source>
</reference>